<dbReference type="PANTHER" id="PTHR10133:SF27">
    <property type="entry name" value="DNA POLYMERASE NU"/>
    <property type="match status" value="1"/>
</dbReference>
<dbReference type="GO" id="GO:0006261">
    <property type="term" value="P:DNA-templated DNA replication"/>
    <property type="evidence" value="ECO:0007669"/>
    <property type="project" value="InterPro"/>
</dbReference>
<proteinExistence type="predicted"/>
<dbReference type="EMBL" id="JACMSC010000009">
    <property type="protein sequence ID" value="KAG6506391.1"/>
    <property type="molecule type" value="Genomic_DNA"/>
</dbReference>
<reference evidence="1 2" key="1">
    <citation type="submission" date="2020-08" db="EMBL/GenBank/DDBJ databases">
        <title>Plant Genome Project.</title>
        <authorList>
            <person name="Zhang R.-G."/>
        </authorList>
    </citation>
    <scope>NUCLEOTIDE SEQUENCE [LARGE SCALE GENOMIC DNA]</scope>
    <source>
        <tissue evidence="1">Rhizome</tissue>
    </source>
</reference>
<dbReference type="SUPFAM" id="SSF53098">
    <property type="entry name" value="Ribonuclease H-like"/>
    <property type="match status" value="1"/>
</dbReference>
<evidence type="ECO:0000313" key="2">
    <source>
        <dbReference type="Proteomes" id="UP000734854"/>
    </source>
</evidence>
<comment type="caution">
    <text evidence="1">The sequence shown here is derived from an EMBL/GenBank/DDBJ whole genome shotgun (WGS) entry which is preliminary data.</text>
</comment>
<dbReference type="InterPro" id="IPR012337">
    <property type="entry name" value="RNaseH-like_sf"/>
</dbReference>
<dbReference type="Gene3D" id="3.30.420.10">
    <property type="entry name" value="Ribonuclease H-like superfamily/Ribonuclease H"/>
    <property type="match status" value="1"/>
</dbReference>
<dbReference type="InterPro" id="IPR002298">
    <property type="entry name" value="DNA_polymerase_A"/>
</dbReference>
<dbReference type="PANTHER" id="PTHR10133">
    <property type="entry name" value="DNA POLYMERASE I"/>
    <property type="match status" value="1"/>
</dbReference>
<dbReference type="GO" id="GO:0003676">
    <property type="term" value="F:nucleic acid binding"/>
    <property type="evidence" value="ECO:0007669"/>
    <property type="project" value="InterPro"/>
</dbReference>
<dbReference type="SUPFAM" id="SSF56672">
    <property type="entry name" value="DNA/RNA polymerases"/>
    <property type="match status" value="1"/>
</dbReference>
<accession>A0A8J5LB17</accession>
<organism evidence="1 2">
    <name type="scientific">Zingiber officinale</name>
    <name type="common">Ginger</name>
    <name type="synonym">Amomum zingiber</name>
    <dbReference type="NCBI Taxonomy" id="94328"/>
    <lineage>
        <taxon>Eukaryota</taxon>
        <taxon>Viridiplantae</taxon>
        <taxon>Streptophyta</taxon>
        <taxon>Embryophyta</taxon>
        <taxon>Tracheophyta</taxon>
        <taxon>Spermatophyta</taxon>
        <taxon>Magnoliopsida</taxon>
        <taxon>Liliopsida</taxon>
        <taxon>Zingiberales</taxon>
        <taxon>Zingiberaceae</taxon>
        <taxon>Zingiber</taxon>
    </lineage>
</organism>
<dbReference type="AlphaFoldDB" id="A0A8J5LB17"/>
<dbReference type="GO" id="GO:0006302">
    <property type="term" value="P:double-strand break repair"/>
    <property type="evidence" value="ECO:0007669"/>
    <property type="project" value="TreeGrafter"/>
</dbReference>
<dbReference type="InterPro" id="IPR043502">
    <property type="entry name" value="DNA/RNA_pol_sf"/>
</dbReference>
<gene>
    <name evidence="1" type="ORF">ZIOFF_031714</name>
</gene>
<dbReference type="Proteomes" id="UP000734854">
    <property type="component" value="Unassembled WGS sequence"/>
</dbReference>
<dbReference type="InterPro" id="IPR036397">
    <property type="entry name" value="RNaseH_sf"/>
</dbReference>
<evidence type="ECO:0000313" key="1">
    <source>
        <dbReference type="EMBL" id="KAG6506391.1"/>
    </source>
</evidence>
<protein>
    <submittedName>
        <fullName evidence="1">Uncharacterized protein</fullName>
    </submittedName>
</protein>
<dbReference type="GO" id="GO:0003887">
    <property type="term" value="F:DNA-directed DNA polymerase activity"/>
    <property type="evidence" value="ECO:0007669"/>
    <property type="project" value="InterPro"/>
</dbReference>
<keyword evidence="2" id="KW-1185">Reference proteome</keyword>
<sequence>MEDEMSELHSIPRCRLQSCDGSSLSPADLRSSISAALSVAHVIAPTAFGDPAVGHPADGDVVHVEDTQPLASPMQKVVVSMRGLDIKQASNGTQDVPSLLEPQVGSIDDVWEILTNGGRNRSVWHTYSFDSHIIGNNGIKLAGFHVDTMHLARLFDSSRKTDGGYSLEALTSDPKIMSQGNSDDDVELISGKMSMKSIFGKKKLKKDGTEGKIITLPPVDVLQREERRSWIRFSALDAVNTLKLFNRLKEKLMHVPWFLKGSIQGTMYDFYEKCWRPFGVLLVKMESEGILVDKVHLLKIEKLAVGDKQIVADKFRRWASKCCEDAKYMNVGSNTQIRRLLFDDTSRRYLIFFFSYSCGLCVHQSSSIIFPFFVIMFCRGRNEMNFESKPLSKLFKVLNTEKIFEEWKKAPLKYRTIHLHKICEGFQTDMYIASGFSSLSADALKVFVGNIPSNQIYRIDNACNDEYVTEEGIMDDHKLSDTGTDYEDCSYGTAFEAFGGGNKGREACEAIAALCETSAIDSLITNFIIPLQVN</sequence>
<name>A0A8J5LB17_ZINOF</name>